<evidence type="ECO:0000313" key="2">
    <source>
        <dbReference type="EMBL" id="CAG2249445.1"/>
    </source>
</evidence>
<gene>
    <name evidence="2" type="ORF">MEDL_61217</name>
</gene>
<dbReference type="Proteomes" id="UP000683360">
    <property type="component" value="Unassembled WGS sequence"/>
</dbReference>
<organism evidence="2 3">
    <name type="scientific">Mytilus edulis</name>
    <name type="common">Blue mussel</name>
    <dbReference type="NCBI Taxonomy" id="6550"/>
    <lineage>
        <taxon>Eukaryota</taxon>
        <taxon>Metazoa</taxon>
        <taxon>Spiralia</taxon>
        <taxon>Lophotrochozoa</taxon>
        <taxon>Mollusca</taxon>
        <taxon>Bivalvia</taxon>
        <taxon>Autobranchia</taxon>
        <taxon>Pteriomorphia</taxon>
        <taxon>Mytilida</taxon>
        <taxon>Mytiloidea</taxon>
        <taxon>Mytilidae</taxon>
        <taxon>Mytilinae</taxon>
        <taxon>Mytilus</taxon>
    </lineage>
</organism>
<feature type="region of interest" description="Disordered" evidence="1">
    <location>
        <begin position="121"/>
        <end position="144"/>
    </location>
</feature>
<protein>
    <submittedName>
        <fullName evidence="2">Uncharacterized protein</fullName>
    </submittedName>
</protein>
<comment type="caution">
    <text evidence="2">The sequence shown here is derived from an EMBL/GenBank/DDBJ whole genome shotgun (WGS) entry which is preliminary data.</text>
</comment>
<dbReference type="EMBL" id="CAJPWZ010002970">
    <property type="protein sequence ID" value="CAG2249445.1"/>
    <property type="molecule type" value="Genomic_DNA"/>
</dbReference>
<sequence>MWLFTSKHSEKGVRSLNAKVCSAITRERISDCNQERISDCNQGKDKFSGVYIDQFYQTDCIAIDFEVLNNQVLACRFSGLSRSTSSEIKWSSPELELSMFKTTSTDSNMYIHMQYSHTSETGDHNISTSISKKRRGTGKPKLDKGQTEIHALTPDIAHDEDLLSSETEELTCTSVDSVSLDHSYLSDNQTVAELCLDEEIDVNQHIKLECKKECVIASEDPYEALKRTVCTSLTFPYVYNTDSSDHMQIIEHYPSSRSVYVKLTVIIHNDFSAKLYVHGIELSREHDIWLGLPSVYDNIASIEKLLSKLTMTKELCCSGNHEQEFLDLTPVGSTIEHATDAQSCRGFKEQDFSVPLKGLLITLQQFAMSVVCY</sequence>
<reference evidence="2" key="1">
    <citation type="submission" date="2021-03" db="EMBL/GenBank/DDBJ databases">
        <authorList>
            <person name="Bekaert M."/>
        </authorList>
    </citation>
    <scope>NUCLEOTIDE SEQUENCE</scope>
</reference>
<evidence type="ECO:0000313" key="3">
    <source>
        <dbReference type="Proteomes" id="UP000683360"/>
    </source>
</evidence>
<evidence type="ECO:0000256" key="1">
    <source>
        <dbReference type="SAM" id="MobiDB-lite"/>
    </source>
</evidence>
<dbReference type="OrthoDB" id="6177168at2759"/>
<keyword evidence="3" id="KW-1185">Reference proteome</keyword>
<dbReference type="AlphaFoldDB" id="A0A8S3V474"/>
<proteinExistence type="predicted"/>
<name>A0A8S3V474_MYTED</name>
<feature type="compositionally biased region" description="Polar residues" evidence="1">
    <location>
        <begin position="121"/>
        <end position="130"/>
    </location>
</feature>
<accession>A0A8S3V474</accession>